<dbReference type="EMBL" id="CAJVQB010149858">
    <property type="protein sequence ID" value="CAG8855486.1"/>
    <property type="molecule type" value="Genomic_DNA"/>
</dbReference>
<name>A0ABN7XL05_GIGMA</name>
<sequence length="61" mass="7096">HMSDTSICLENMVRFKRLADFINYNEPVIAMTDNTKLHPCFSYSANLEYIIGPTFSYDQTQ</sequence>
<evidence type="ECO:0000313" key="1">
    <source>
        <dbReference type="EMBL" id="CAG8855486.1"/>
    </source>
</evidence>
<feature type="non-terminal residue" evidence="1">
    <location>
        <position position="61"/>
    </location>
</feature>
<accession>A0ABN7XL05</accession>
<comment type="caution">
    <text evidence="1">The sequence shown here is derived from an EMBL/GenBank/DDBJ whole genome shotgun (WGS) entry which is preliminary data.</text>
</comment>
<reference evidence="1 2" key="1">
    <citation type="submission" date="2021-06" db="EMBL/GenBank/DDBJ databases">
        <authorList>
            <person name="Kallberg Y."/>
            <person name="Tangrot J."/>
            <person name="Rosling A."/>
        </authorList>
    </citation>
    <scope>NUCLEOTIDE SEQUENCE [LARGE SCALE GENOMIC DNA]</scope>
    <source>
        <strain evidence="1 2">120-4 pot B 10/14</strain>
    </source>
</reference>
<gene>
    <name evidence="1" type="ORF">GMARGA_LOCUS44307</name>
</gene>
<evidence type="ECO:0000313" key="2">
    <source>
        <dbReference type="Proteomes" id="UP000789901"/>
    </source>
</evidence>
<dbReference type="Proteomes" id="UP000789901">
    <property type="component" value="Unassembled WGS sequence"/>
</dbReference>
<protein>
    <submittedName>
        <fullName evidence="1">4145_t:CDS:1</fullName>
    </submittedName>
</protein>
<keyword evidence="2" id="KW-1185">Reference proteome</keyword>
<organism evidence="1 2">
    <name type="scientific">Gigaspora margarita</name>
    <dbReference type="NCBI Taxonomy" id="4874"/>
    <lineage>
        <taxon>Eukaryota</taxon>
        <taxon>Fungi</taxon>
        <taxon>Fungi incertae sedis</taxon>
        <taxon>Mucoromycota</taxon>
        <taxon>Glomeromycotina</taxon>
        <taxon>Glomeromycetes</taxon>
        <taxon>Diversisporales</taxon>
        <taxon>Gigasporaceae</taxon>
        <taxon>Gigaspora</taxon>
    </lineage>
</organism>
<feature type="non-terminal residue" evidence="1">
    <location>
        <position position="1"/>
    </location>
</feature>
<proteinExistence type="predicted"/>